<dbReference type="Pfam" id="PF20092">
    <property type="entry name" value="DUF6483"/>
    <property type="match status" value="1"/>
</dbReference>
<dbReference type="Proteomes" id="UP000823912">
    <property type="component" value="Unassembled WGS sequence"/>
</dbReference>
<comment type="caution">
    <text evidence="1">The sequence shown here is derived from an EMBL/GenBank/DDBJ whole genome shotgun (WGS) entry which is preliminary data.</text>
</comment>
<reference evidence="1" key="1">
    <citation type="submission" date="2020-10" db="EMBL/GenBank/DDBJ databases">
        <authorList>
            <person name="Gilroy R."/>
        </authorList>
    </citation>
    <scope>NUCLEOTIDE SEQUENCE</scope>
    <source>
        <strain evidence="1">ChiSjej5B23-6657</strain>
    </source>
</reference>
<dbReference type="EMBL" id="DVHM01000160">
    <property type="protein sequence ID" value="HIR71517.1"/>
    <property type="molecule type" value="Genomic_DNA"/>
</dbReference>
<proteinExistence type="predicted"/>
<evidence type="ECO:0000313" key="2">
    <source>
        <dbReference type="Proteomes" id="UP000823912"/>
    </source>
</evidence>
<dbReference type="AlphaFoldDB" id="A0A9D1EB03"/>
<name>A0A9D1EB03_9FIRM</name>
<sequence length="127" mass="14950">MFEEDYVMRIIKEAVRALLKLLFGIDTTNPSVELLEDKQMRDRVTEMTDMVDDGHINEAENRLYEVVDVSRREDLQMVLIFYSYLNDLDDDFLDDHDYSREEIGQGLRDMIGRFGLEGMADVYLLDL</sequence>
<gene>
    <name evidence="1" type="ORF">IAA55_09580</name>
</gene>
<accession>A0A9D1EB03</accession>
<dbReference type="InterPro" id="IPR045507">
    <property type="entry name" value="DUF6483"/>
</dbReference>
<evidence type="ECO:0000313" key="1">
    <source>
        <dbReference type="EMBL" id="HIR71517.1"/>
    </source>
</evidence>
<reference evidence="1" key="2">
    <citation type="journal article" date="2021" name="PeerJ">
        <title>Extensive microbial diversity within the chicken gut microbiome revealed by metagenomics and culture.</title>
        <authorList>
            <person name="Gilroy R."/>
            <person name="Ravi A."/>
            <person name="Getino M."/>
            <person name="Pursley I."/>
            <person name="Horton D.L."/>
            <person name="Alikhan N.F."/>
            <person name="Baker D."/>
            <person name="Gharbi K."/>
            <person name="Hall N."/>
            <person name="Watson M."/>
            <person name="Adriaenssens E.M."/>
            <person name="Foster-Nyarko E."/>
            <person name="Jarju S."/>
            <person name="Secka A."/>
            <person name="Antonio M."/>
            <person name="Oren A."/>
            <person name="Chaudhuri R.R."/>
            <person name="La Ragione R."/>
            <person name="Hildebrand F."/>
            <person name="Pallen M.J."/>
        </authorList>
    </citation>
    <scope>NUCLEOTIDE SEQUENCE</scope>
    <source>
        <strain evidence="1">ChiSjej5B23-6657</strain>
    </source>
</reference>
<protein>
    <submittedName>
        <fullName evidence="1">Uncharacterized protein</fullName>
    </submittedName>
</protein>
<organism evidence="1 2">
    <name type="scientific">Candidatus Pullilachnospira gallistercoris</name>
    <dbReference type="NCBI Taxonomy" id="2840911"/>
    <lineage>
        <taxon>Bacteria</taxon>
        <taxon>Bacillati</taxon>
        <taxon>Bacillota</taxon>
        <taxon>Clostridia</taxon>
        <taxon>Lachnospirales</taxon>
        <taxon>Lachnospiraceae</taxon>
        <taxon>Lachnospiraceae incertae sedis</taxon>
        <taxon>Candidatus Pullilachnospira</taxon>
    </lineage>
</organism>